<reference evidence="2" key="1">
    <citation type="journal article" date="2017" name="Appl. Environ. Microbiol.">
        <title>Molecular characterization of an Endozoicomonas-like organism causing infection in king scallop Pecten maximus L.</title>
        <authorList>
            <person name="Cano I."/>
            <person name="van Aerle R."/>
            <person name="Ross S."/>
            <person name="Verner-Jeffreys D.W."/>
            <person name="Paley R.K."/>
            <person name="Rimmer G."/>
            <person name="Ryder D."/>
            <person name="Hooper P."/>
            <person name="Stone D."/>
            <person name="Feist S.W."/>
        </authorList>
    </citation>
    <scope>NUCLEOTIDE SEQUENCE</scope>
</reference>
<dbReference type="AlphaFoldDB" id="A0A2H9T4H8"/>
<accession>A0A2H9T4H8</accession>
<dbReference type="EMBL" id="NSIT01000257">
    <property type="protein sequence ID" value="PJE78126.1"/>
    <property type="molecule type" value="Genomic_DNA"/>
</dbReference>
<gene>
    <name evidence="2" type="ORF">CI610_02941</name>
</gene>
<evidence type="ECO:0000313" key="2">
    <source>
        <dbReference type="EMBL" id="PJE78126.1"/>
    </source>
</evidence>
<feature type="transmembrane region" description="Helical" evidence="1">
    <location>
        <begin position="52"/>
        <end position="73"/>
    </location>
</feature>
<sequence length="87" mass="10549">MFYFLTKPDINSYPDFLFKHIFIVTYMYIRDWAKTTFPDTSIHDLPNLNLKYIYDLRMINTIIIAYGFNGFYFRYYGLKRKTAGALF</sequence>
<keyword evidence="1" id="KW-0812">Transmembrane</keyword>
<organism evidence="2">
    <name type="scientific">invertebrate metagenome</name>
    <dbReference type="NCBI Taxonomy" id="1711999"/>
    <lineage>
        <taxon>unclassified sequences</taxon>
        <taxon>metagenomes</taxon>
        <taxon>organismal metagenomes</taxon>
    </lineage>
</organism>
<keyword evidence="1" id="KW-0472">Membrane</keyword>
<name>A0A2H9T4H8_9ZZZZ</name>
<keyword evidence="1" id="KW-1133">Transmembrane helix</keyword>
<comment type="caution">
    <text evidence="2">The sequence shown here is derived from an EMBL/GenBank/DDBJ whole genome shotgun (WGS) entry which is preliminary data.</text>
</comment>
<evidence type="ECO:0000256" key="1">
    <source>
        <dbReference type="SAM" id="Phobius"/>
    </source>
</evidence>
<proteinExistence type="predicted"/>
<protein>
    <submittedName>
        <fullName evidence="2">Uncharacterized protein</fullName>
    </submittedName>
</protein>